<accession>A0A5N5HJX5</accession>
<keyword evidence="2" id="KW-1185">Reference proteome</keyword>
<name>A0A5N5HJX5_9ROSA</name>
<dbReference type="EMBL" id="SMOL01000157">
    <property type="protein sequence ID" value="KAB2626913.1"/>
    <property type="molecule type" value="Genomic_DNA"/>
</dbReference>
<dbReference type="Proteomes" id="UP000327157">
    <property type="component" value="Chromosome 2"/>
</dbReference>
<evidence type="ECO:0000313" key="2">
    <source>
        <dbReference type="Proteomes" id="UP000327157"/>
    </source>
</evidence>
<proteinExistence type="predicted"/>
<reference evidence="1 2" key="3">
    <citation type="submission" date="2019-11" db="EMBL/GenBank/DDBJ databases">
        <title>A de novo genome assembly of a pear dwarfing rootstock.</title>
        <authorList>
            <person name="Wang F."/>
            <person name="Wang J."/>
            <person name="Li S."/>
            <person name="Zhang Y."/>
            <person name="Fang M."/>
            <person name="Ma L."/>
            <person name="Zhao Y."/>
            <person name="Jiang S."/>
        </authorList>
    </citation>
    <scope>NUCLEOTIDE SEQUENCE [LARGE SCALE GENOMIC DNA]</scope>
    <source>
        <strain evidence="1">S2</strain>
        <tissue evidence="1">Leaf</tissue>
    </source>
</reference>
<reference evidence="1 2" key="1">
    <citation type="submission" date="2019-09" db="EMBL/GenBank/DDBJ databases">
        <authorList>
            <person name="Ou C."/>
        </authorList>
    </citation>
    <scope>NUCLEOTIDE SEQUENCE [LARGE SCALE GENOMIC DNA]</scope>
    <source>
        <strain evidence="1">S2</strain>
        <tissue evidence="1">Leaf</tissue>
    </source>
</reference>
<protein>
    <submittedName>
        <fullName evidence="1">Uncharacterized protein</fullName>
    </submittedName>
</protein>
<gene>
    <name evidence="1" type="ORF">D8674_020531</name>
</gene>
<reference evidence="2" key="2">
    <citation type="submission" date="2019-10" db="EMBL/GenBank/DDBJ databases">
        <title>A de novo genome assembly of a pear dwarfing rootstock.</title>
        <authorList>
            <person name="Wang F."/>
            <person name="Wang J."/>
            <person name="Li S."/>
            <person name="Zhang Y."/>
            <person name="Fang M."/>
            <person name="Ma L."/>
            <person name="Zhao Y."/>
            <person name="Jiang S."/>
        </authorList>
    </citation>
    <scope>NUCLEOTIDE SEQUENCE [LARGE SCALE GENOMIC DNA]</scope>
</reference>
<sequence length="50" mass="5728">MGYSGLVRMVEWWGDIRLEKWHGGGNARFGGYELEDNGLGIRIKNEMVDD</sequence>
<comment type="caution">
    <text evidence="1">The sequence shown here is derived from an EMBL/GenBank/DDBJ whole genome shotgun (WGS) entry which is preliminary data.</text>
</comment>
<evidence type="ECO:0000313" key="1">
    <source>
        <dbReference type="EMBL" id="KAB2626913.1"/>
    </source>
</evidence>
<dbReference type="AlphaFoldDB" id="A0A5N5HJX5"/>
<organism evidence="1 2">
    <name type="scientific">Pyrus ussuriensis x Pyrus communis</name>
    <dbReference type="NCBI Taxonomy" id="2448454"/>
    <lineage>
        <taxon>Eukaryota</taxon>
        <taxon>Viridiplantae</taxon>
        <taxon>Streptophyta</taxon>
        <taxon>Embryophyta</taxon>
        <taxon>Tracheophyta</taxon>
        <taxon>Spermatophyta</taxon>
        <taxon>Magnoliopsida</taxon>
        <taxon>eudicotyledons</taxon>
        <taxon>Gunneridae</taxon>
        <taxon>Pentapetalae</taxon>
        <taxon>rosids</taxon>
        <taxon>fabids</taxon>
        <taxon>Rosales</taxon>
        <taxon>Rosaceae</taxon>
        <taxon>Amygdaloideae</taxon>
        <taxon>Maleae</taxon>
        <taxon>Pyrus</taxon>
    </lineage>
</organism>